<dbReference type="Proteomes" id="UP000305067">
    <property type="component" value="Unassembled WGS sequence"/>
</dbReference>
<evidence type="ECO:0000313" key="3">
    <source>
        <dbReference type="Proteomes" id="UP000305067"/>
    </source>
</evidence>
<feature type="compositionally biased region" description="Basic and acidic residues" evidence="1">
    <location>
        <begin position="18"/>
        <end position="35"/>
    </location>
</feature>
<sequence length="429" mass="49559">MSPRPSRHSTIPWLDSDGYDRYPKETSPRRSDSRHKVPSGAASYVRDGLPTPSSSQNVTPTSQKSRDSRSPNARRQRSRSPHERGRAHSPPGILRKGHEQGEVSLRNALHKRSRSAHNLNGAKQVPNPPATHKRVRHAVPAQEREQPPSHLSPYGEQLPPAGHKNGPRVGLPHHRAYDPQHVGDVWPVPAVSQVQHLGVGLDRPRRRRGDVRRDQREADSHQDLRRRHSCAERMSPAEELGSYDEQERERKTRTSRRKTDRDISSSDVPAYLMHAREQIRRQAMENIKGMSRPVDRLQNEQIKSQFYNEHYVYLSQQLCENMEAWLRFRVQEMFKNAYKHYGALPDRDHELMRRKSRQRAPLEDMFWTDIETSHPASYFKRVTLGRRVKRDYRALKSDLLDALGGLTPEPRLVFDCLVNVSTCLSKPEP</sequence>
<dbReference type="EMBL" id="ML178814">
    <property type="protein sequence ID" value="TFL07772.1"/>
    <property type="molecule type" value="Genomic_DNA"/>
</dbReference>
<proteinExistence type="predicted"/>
<feature type="region of interest" description="Disordered" evidence="1">
    <location>
        <begin position="1"/>
        <end position="176"/>
    </location>
</feature>
<name>A0A5C3R0S3_9AGAR</name>
<dbReference type="AlphaFoldDB" id="A0A5C3R0S3"/>
<evidence type="ECO:0000313" key="2">
    <source>
        <dbReference type="EMBL" id="TFL07772.1"/>
    </source>
</evidence>
<protein>
    <submittedName>
        <fullName evidence="2">Uncharacterized protein</fullName>
    </submittedName>
</protein>
<keyword evidence="3" id="KW-1185">Reference proteome</keyword>
<feature type="compositionally biased region" description="Polar residues" evidence="1">
    <location>
        <begin position="51"/>
        <end position="63"/>
    </location>
</feature>
<feature type="compositionally biased region" description="Basic and acidic residues" evidence="1">
    <location>
        <begin position="211"/>
        <end position="223"/>
    </location>
</feature>
<accession>A0A5C3R0S3</accession>
<evidence type="ECO:0000256" key="1">
    <source>
        <dbReference type="SAM" id="MobiDB-lite"/>
    </source>
</evidence>
<feature type="region of interest" description="Disordered" evidence="1">
    <location>
        <begin position="197"/>
        <end position="267"/>
    </location>
</feature>
<organism evidence="2 3">
    <name type="scientific">Pterulicium gracile</name>
    <dbReference type="NCBI Taxonomy" id="1884261"/>
    <lineage>
        <taxon>Eukaryota</taxon>
        <taxon>Fungi</taxon>
        <taxon>Dikarya</taxon>
        <taxon>Basidiomycota</taxon>
        <taxon>Agaricomycotina</taxon>
        <taxon>Agaricomycetes</taxon>
        <taxon>Agaricomycetidae</taxon>
        <taxon>Agaricales</taxon>
        <taxon>Pleurotineae</taxon>
        <taxon>Pterulaceae</taxon>
        <taxon>Pterulicium</taxon>
    </lineage>
</organism>
<gene>
    <name evidence="2" type="ORF">BDV98DRAFT_588228</name>
</gene>
<reference evidence="2 3" key="1">
    <citation type="journal article" date="2019" name="Nat. Ecol. Evol.">
        <title>Megaphylogeny resolves global patterns of mushroom evolution.</title>
        <authorList>
            <person name="Varga T."/>
            <person name="Krizsan K."/>
            <person name="Foldi C."/>
            <person name="Dima B."/>
            <person name="Sanchez-Garcia M."/>
            <person name="Sanchez-Ramirez S."/>
            <person name="Szollosi G.J."/>
            <person name="Szarkandi J.G."/>
            <person name="Papp V."/>
            <person name="Albert L."/>
            <person name="Andreopoulos W."/>
            <person name="Angelini C."/>
            <person name="Antonin V."/>
            <person name="Barry K.W."/>
            <person name="Bougher N.L."/>
            <person name="Buchanan P."/>
            <person name="Buyck B."/>
            <person name="Bense V."/>
            <person name="Catcheside P."/>
            <person name="Chovatia M."/>
            <person name="Cooper J."/>
            <person name="Damon W."/>
            <person name="Desjardin D."/>
            <person name="Finy P."/>
            <person name="Geml J."/>
            <person name="Haridas S."/>
            <person name="Hughes K."/>
            <person name="Justo A."/>
            <person name="Karasinski D."/>
            <person name="Kautmanova I."/>
            <person name="Kiss B."/>
            <person name="Kocsube S."/>
            <person name="Kotiranta H."/>
            <person name="LaButti K.M."/>
            <person name="Lechner B.E."/>
            <person name="Liimatainen K."/>
            <person name="Lipzen A."/>
            <person name="Lukacs Z."/>
            <person name="Mihaltcheva S."/>
            <person name="Morgado L.N."/>
            <person name="Niskanen T."/>
            <person name="Noordeloos M.E."/>
            <person name="Ohm R.A."/>
            <person name="Ortiz-Santana B."/>
            <person name="Ovrebo C."/>
            <person name="Racz N."/>
            <person name="Riley R."/>
            <person name="Savchenko A."/>
            <person name="Shiryaev A."/>
            <person name="Soop K."/>
            <person name="Spirin V."/>
            <person name="Szebenyi C."/>
            <person name="Tomsovsky M."/>
            <person name="Tulloss R.E."/>
            <person name="Uehling J."/>
            <person name="Grigoriev I.V."/>
            <person name="Vagvolgyi C."/>
            <person name="Papp T."/>
            <person name="Martin F.M."/>
            <person name="Miettinen O."/>
            <person name="Hibbett D.S."/>
            <person name="Nagy L.G."/>
        </authorList>
    </citation>
    <scope>NUCLEOTIDE SEQUENCE [LARGE SCALE GENOMIC DNA]</scope>
    <source>
        <strain evidence="2 3">CBS 309.79</strain>
    </source>
</reference>
<feature type="compositionally biased region" description="Basic and acidic residues" evidence="1">
    <location>
        <begin position="245"/>
        <end position="264"/>
    </location>
</feature>